<sequence length="91" mass="9768">MLLLGLSTPAHAGGPYVWAPAGSIGKRLTICAQDLGVRHSKGGTPFAHLTSGQTFTVEHVDLEFGSEWVYGFAWGNVNARGYVQNGWFCNS</sequence>
<accession>A0A6G2BK04</accession>
<dbReference type="AlphaFoldDB" id="A0A6G2BK04"/>
<organism evidence="1 2">
    <name type="scientific">Streptomyces taklimakanensis</name>
    <dbReference type="NCBI Taxonomy" id="2569853"/>
    <lineage>
        <taxon>Bacteria</taxon>
        <taxon>Bacillati</taxon>
        <taxon>Actinomycetota</taxon>
        <taxon>Actinomycetes</taxon>
        <taxon>Kitasatosporales</taxon>
        <taxon>Streptomycetaceae</taxon>
        <taxon>Streptomyces</taxon>
    </lineage>
</organism>
<protein>
    <recommendedName>
        <fullName evidence="3">SH3 domain-containing protein</fullName>
    </recommendedName>
</protein>
<proteinExistence type="predicted"/>
<reference evidence="1 2" key="1">
    <citation type="submission" date="2019-11" db="EMBL/GenBank/DDBJ databases">
        <authorList>
            <person name="Yuan L."/>
        </authorList>
    </citation>
    <scope>NUCLEOTIDE SEQUENCE [LARGE SCALE GENOMIC DNA]</scope>
    <source>
        <strain evidence="1 2">TRM43335</strain>
    </source>
</reference>
<keyword evidence="2" id="KW-1185">Reference proteome</keyword>
<gene>
    <name evidence="1" type="ORF">F0L17_25760</name>
</gene>
<name>A0A6G2BK04_9ACTN</name>
<evidence type="ECO:0000313" key="2">
    <source>
        <dbReference type="Proteomes" id="UP000473014"/>
    </source>
</evidence>
<evidence type="ECO:0000313" key="1">
    <source>
        <dbReference type="EMBL" id="MTE22446.1"/>
    </source>
</evidence>
<dbReference type="Proteomes" id="UP000473014">
    <property type="component" value="Unassembled WGS sequence"/>
</dbReference>
<dbReference type="EMBL" id="WIXO01000001">
    <property type="protein sequence ID" value="MTE22446.1"/>
    <property type="molecule type" value="Genomic_DNA"/>
</dbReference>
<comment type="caution">
    <text evidence="1">The sequence shown here is derived from an EMBL/GenBank/DDBJ whole genome shotgun (WGS) entry which is preliminary data.</text>
</comment>
<evidence type="ECO:0008006" key="3">
    <source>
        <dbReference type="Google" id="ProtNLM"/>
    </source>
</evidence>